<accession>A0AAE3NQJ8</accession>
<dbReference type="RefSeq" id="WP_184849552.1">
    <property type="nucleotide sequence ID" value="NZ_JABZEH010000001.1"/>
</dbReference>
<comment type="caution">
    <text evidence="1">The sequence shown here is derived from an EMBL/GenBank/DDBJ whole genome shotgun (WGS) entry which is preliminary data.</text>
</comment>
<dbReference type="Proteomes" id="UP001143674">
    <property type="component" value="Unassembled WGS sequence"/>
</dbReference>
<name>A0AAE3NQJ8_RALSL</name>
<dbReference type="AlphaFoldDB" id="A0AAE3NQJ8"/>
<proteinExistence type="predicted"/>
<gene>
    <name evidence="1" type="ORF">LBW55_24060</name>
</gene>
<dbReference type="EMBL" id="JAIVEX010000016">
    <property type="protein sequence ID" value="MDB0524691.1"/>
    <property type="molecule type" value="Genomic_DNA"/>
</dbReference>
<evidence type="ECO:0000313" key="2">
    <source>
        <dbReference type="Proteomes" id="UP001143674"/>
    </source>
</evidence>
<protein>
    <submittedName>
        <fullName evidence="1">Uncharacterized protein</fullName>
    </submittedName>
</protein>
<reference evidence="1" key="1">
    <citation type="submission" date="2021-09" db="EMBL/GenBank/DDBJ databases">
        <title>Genomic analysis of Ralstonia spp.</title>
        <authorList>
            <person name="Aburjaile F."/>
            <person name="Ariute J.C."/>
            <person name="Pais A.K.L."/>
            <person name="Albuquerque G.M.R."/>
            <person name="Silva A.M.F."/>
            <person name="Brenig B."/>
            <person name="Azevedo V."/>
            <person name="Matiuzzi M."/>
            <person name="Ramos R."/>
            <person name="Goes-Neto A."/>
            <person name="Soares S."/>
            <person name="Iseppon A.M.B."/>
            <person name="Souza E."/>
            <person name="Gama M."/>
        </authorList>
    </citation>
    <scope>NUCLEOTIDE SEQUENCE</scope>
    <source>
        <strain evidence="1">B4</strain>
    </source>
</reference>
<evidence type="ECO:0000313" key="1">
    <source>
        <dbReference type="EMBL" id="MDB0524691.1"/>
    </source>
</evidence>
<sequence>MRDRDIEIDALNAVIQQIFLAPGTRTLEETKNQLIEIANQKIAHGTSTTNGEYEVGVGMQIKRIVNPKP</sequence>
<organism evidence="1 2">
    <name type="scientific">Ralstonia solanacearum</name>
    <name type="common">Pseudomonas solanacearum</name>
    <dbReference type="NCBI Taxonomy" id="305"/>
    <lineage>
        <taxon>Bacteria</taxon>
        <taxon>Pseudomonadati</taxon>
        <taxon>Pseudomonadota</taxon>
        <taxon>Betaproteobacteria</taxon>
        <taxon>Burkholderiales</taxon>
        <taxon>Burkholderiaceae</taxon>
        <taxon>Ralstonia</taxon>
        <taxon>Ralstonia solanacearum species complex</taxon>
    </lineage>
</organism>